<feature type="transmembrane region" description="Helical" evidence="1">
    <location>
        <begin position="282"/>
        <end position="300"/>
    </location>
</feature>
<comment type="caution">
    <text evidence="3">The sequence shown here is derived from an EMBL/GenBank/DDBJ whole genome shotgun (WGS) entry which is preliminary data.</text>
</comment>
<feature type="transmembrane region" description="Helical" evidence="1">
    <location>
        <begin position="226"/>
        <end position="245"/>
    </location>
</feature>
<gene>
    <name evidence="3" type="ORF">EXY25_00465</name>
</gene>
<feature type="transmembrane region" description="Helical" evidence="1">
    <location>
        <begin position="108"/>
        <end position="130"/>
    </location>
</feature>
<feature type="transmembrane region" description="Helical" evidence="1">
    <location>
        <begin position="257"/>
        <end position="276"/>
    </location>
</feature>
<feature type="transmembrane region" description="Helical" evidence="1">
    <location>
        <begin position="198"/>
        <end position="220"/>
    </location>
</feature>
<evidence type="ECO:0000313" key="3">
    <source>
        <dbReference type="EMBL" id="TAA47758.1"/>
    </source>
</evidence>
<evidence type="ECO:0000259" key="2">
    <source>
        <dbReference type="Pfam" id="PF01757"/>
    </source>
</evidence>
<name>A0ABY1WSN8_9GAMM</name>
<dbReference type="EMBL" id="SHLY01000001">
    <property type="protein sequence ID" value="TAA47758.1"/>
    <property type="molecule type" value="Genomic_DNA"/>
</dbReference>
<feature type="transmembrane region" description="Helical" evidence="1">
    <location>
        <begin position="142"/>
        <end position="161"/>
    </location>
</feature>
<keyword evidence="1" id="KW-1133">Transmembrane helix</keyword>
<keyword evidence="1" id="KW-0472">Membrane</keyword>
<dbReference type="InterPro" id="IPR002656">
    <property type="entry name" value="Acyl_transf_3_dom"/>
</dbReference>
<keyword evidence="4" id="KW-1185">Reference proteome</keyword>
<feature type="transmembrane region" description="Helical" evidence="1">
    <location>
        <begin position="66"/>
        <end position="88"/>
    </location>
</feature>
<feature type="transmembrane region" description="Helical" evidence="1">
    <location>
        <begin position="35"/>
        <end position="54"/>
    </location>
</feature>
<protein>
    <recommendedName>
        <fullName evidence="2">Acyltransferase 3 domain-containing protein</fullName>
    </recommendedName>
</protein>
<organism evidence="3 4">
    <name type="scientific">Corallincola spongiicola</name>
    <dbReference type="NCBI Taxonomy" id="2520508"/>
    <lineage>
        <taxon>Bacteria</taxon>
        <taxon>Pseudomonadati</taxon>
        <taxon>Pseudomonadota</taxon>
        <taxon>Gammaproteobacteria</taxon>
        <taxon>Alteromonadales</taxon>
        <taxon>Psychromonadaceae</taxon>
        <taxon>Corallincola</taxon>
    </lineage>
</organism>
<feature type="transmembrane region" description="Helical" evidence="1">
    <location>
        <begin position="167"/>
        <end position="186"/>
    </location>
</feature>
<dbReference type="Proteomes" id="UP000292544">
    <property type="component" value="Unassembled WGS sequence"/>
</dbReference>
<keyword evidence="1" id="KW-0812">Transmembrane</keyword>
<evidence type="ECO:0000313" key="4">
    <source>
        <dbReference type="Proteomes" id="UP000292544"/>
    </source>
</evidence>
<reference evidence="4" key="1">
    <citation type="submission" date="2019-02" db="EMBL/GenBank/DDBJ databases">
        <title>Draft genome sequence of Muricauda sp. 176CP4-71.</title>
        <authorList>
            <person name="Park J.-S."/>
        </authorList>
    </citation>
    <scope>NUCLEOTIDE SEQUENCE [LARGE SCALE GENOMIC DNA]</scope>
    <source>
        <strain evidence="4">176GS2-150</strain>
    </source>
</reference>
<evidence type="ECO:0000256" key="1">
    <source>
        <dbReference type="SAM" id="Phobius"/>
    </source>
</evidence>
<accession>A0ABY1WSN8</accession>
<dbReference type="Pfam" id="PF01757">
    <property type="entry name" value="Acyl_transf_3"/>
    <property type="match status" value="1"/>
</dbReference>
<feature type="domain" description="Acyltransferase 3" evidence="2">
    <location>
        <begin position="1"/>
        <end position="298"/>
    </location>
</feature>
<proteinExistence type="predicted"/>
<sequence length="324" mass="37372">MIIVHLPPYISDAHIPAFFFPIKIVFYDVFGRASVTAMSFVSGFLIYFSLLELSWNKIVVRRFKKLIIPMAFWNFAMIVFSIIVFLFLGRTLPAYENVRALNLHEILFNSIFSLNNLAASGTLSFIRDLFVCSVISTPLAFLIKRFSWFVIAALLIIYLTISFEPIVFRGSIFIFFALGMVVAQEIGHLKVSTLLRCIYVVVICVVFAIEFGLFSEFYMYDLLKRAAIGLFFLDLSFYLMTVLKIRMVDSFSGATYLIYLSHDIAFMILWGVWNIFVGKDITPVYLLFFFLVPLSWFFVVKHLLRIFKFLPAFGQVLIFGKVRG</sequence>